<evidence type="ECO:0000256" key="3">
    <source>
        <dbReference type="ARBA" id="ARBA00022723"/>
    </source>
</evidence>
<feature type="transmembrane region" description="Helical" evidence="7">
    <location>
        <begin position="444"/>
        <end position="467"/>
    </location>
</feature>
<protein>
    <submittedName>
        <fullName evidence="9">4Fe-4S binding protein</fullName>
    </submittedName>
</protein>
<feature type="transmembrane region" description="Helical" evidence="7">
    <location>
        <begin position="413"/>
        <end position="432"/>
    </location>
</feature>
<accession>A0ABU4YAF2</accession>
<dbReference type="PANTHER" id="PTHR30176:SF3">
    <property type="entry name" value="FERREDOXIN-TYPE PROTEIN NAPH"/>
    <property type="match status" value="1"/>
</dbReference>
<evidence type="ECO:0000313" key="10">
    <source>
        <dbReference type="Proteomes" id="UP001287059"/>
    </source>
</evidence>
<sequence length="468" mass="51598">MTITIVPRHAPSVQPDDVWRKVGDWLQRHQATIRMTQWTMVLVYSVLLIVPVFLPLPDRAAYLWTNFTRFAQFVFWGVWWPLVLLSTALVGRIWCGILCPEGAISEFASSRGRGRAIPRWLMWPGWPTVAFACTTLYGQMTSVYQYPAPTLLMLGGSTLAAALIGFLYGRNKRVWCRYLCPVSGVFGLLAKLAPLHFRVDPPLWQLSQLSGIKPKAVNCAPLVPIRTMRGASDCHMCGRCSGFRGAIRLARRSPNHEIVHVAGAAAKPWETILIVVGLMGLAVGAFQWSVSPWFVHAKIWAAERLIENGVTWPLETTAPWWVLTNYPGDVMTLLDGAVLIAYVLAAALACGASTFSLLALAARGLGPWRTQVFHHLAQSLIPLAGAGVFLGLSSLTVSQLRLDGISLPFVDPLRAAMLTMAAFWSGVLCWQVTGIYSQEPARRVLALSLVGLAMMPAVAGWVLLFWIW</sequence>
<feature type="transmembrane region" description="Helical" evidence="7">
    <location>
        <begin position="120"/>
        <end position="140"/>
    </location>
</feature>
<gene>
    <name evidence="9" type="ORF">RFN28_31010</name>
</gene>
<evidence type="ECO:0000256" key="7">
    <source>
        <dbReference type="SAM" id="Phobius"/>
    </source>
</evidence>
<evidence type="ECO:0000256" key="5">
    <source>
        <dbReference type="ARBA" id="ARBA00023004"/>
    </source>
</evidence>
<keyword evidence="2" id="KW-0004">4Fe-4S</keyword>
<keyword evidence="7" id="KW-0812">Transmembrane</keyword>
<feature type="transmembrane region" description="Helical" evidence="7">
    <location>
        <begin position="38"/>
        <end position="56"/>
    </location>
</feature>
<feature type="transmembrane region" description="Helical" evidence="7">
    <location>
        <begin position="339"/>
        <end position="360"/>
    </location>
</feature>
<keyword evidence="6" id="KW-0411">Iron-sulfur</keyword>
<evidence type="ECO:0000256" key="6">
    <source>
        <dbReference type="ARBA" id="ARBA00023014"/>
    </source>
</evidence>
<evidence type="ECO:0000259" key="8">
    <source>
        <dbReference type="Pfam" id="PF12801"/>
    </source>
</evidence>
<feature type="transmembrane region" description="Helical" evidence="7">
    <location>
        <begin position="372"/>
        <end position="393"/>
    </location>
</feature>
<evidence type="ECO:0000256" key="1">
    <source>
        <dbReference type="ARBA" id="ARBA00022448"/>
    </source>
</evidence>
<dbReference type="EMBL" id="JAVIIW010000059">
    <property type="protein sequence ID" value="MDX8482857.1"/>
    <property type="molecule type" value="Genomic_DNA"/>
</dbReference>
<evidence type="ECO:0000256" key="4">
    <source>
        <dbReference type="ARBA" id="ARBA00022982"/>
    </source>
</evidence>
<organism evidence="9 10">
    <name type="scientific">Mesorhizobium album</name>
    <dbReference type="NCBI Taxonomy" id="3072314"/>
    <lineage>
        <taxon>Bacteria</taxon>
        <taxon>Pseudomonadati</taxon>
        <taxon>Pseudomonadota</taxon>
        <taxon>Alphaproteobacteria</taxon>
        <taxon>Hyphomicrobiales</taxon>
        <taxon>Phyllobacteriaceae</taxon>
        <taxon>Mesorhizobium</taxon>
    </lineage>
</organism>
<dbReference type="InterPro" id="IPR017896">
    <property type="entry name" value="4Fe4S_Fe-S-bd"/>
</dbReference>
<proteinExistence type="predicted"/>
<feature type="domain" description="4Fe-4S ferredoxin-type" evidence="8">
    <location>
        <begin position="160"/>
        <end position="194"/>
    </location>
</feature>
<evidence type="ECO:0000256" key="2">
    <source>
        <dbReference type="ARBA" id="ARBA00022485"/>
    </source>
</evidence>
<keyword evidence="10" id="KW-1185">Reference proteome</keyword>
<dbReference type="InterPro" id="IPR051684">
    <property type="entry name" value="Electron_Trans/Redox"/>
</dbReference>
<comment type="caution">
    <text evidence="9">The sequence shown here is derived from an EMBL/GenBank/DDBJ whole genome shotgun (WGS) entry which is preliminary data.</text>
</comment>
<feature type="domain" description="4Fe-4S ferredoxin-type" evidence="8">
    <location>
        <begin position="74"/>
        <end position="113"/>
    </location>
</feature>
<keyword evidence="7" id="KW-0472">Membrane</keyword>
<dbReference type="Proteomes" id="UP001287059">
    <property type="component" value="Unassembled WGS sequence"/>
</dbReference>
<reference evidence="9 10" key="1">
    <citation type="submission" date="2023-08" db="EMBL/GenBank/DDBJ databases">
        <title>Implementing the SeqCode for naming new Mesorhizobium species isolated from Vachellia karroo root nodules.</title>
        <authorList>
            <person name="Van Lill M."/>
        </authorList>
    </citation>
    <scope>NUCLEOTIDE SEQUENCE [LARGE SCALE GENOMIC DNA]</scope>
    <source>
        <strain evidence="9 10">VK24D</strain>
    </source>
</reference>
<feature type="transmembrane region" description="Helical" evidence="7">
    <location>
        <begin position="146"/>
        <end position="168"/>
    </location>
</feature>
<dbReference type="PANTHER" id="PTHR30176">
    <property type="entry name" value="FERREDOXIN-TYPE PROTEIN NAPH"/>
    <property type="match status" value="1"/>
</dbReference>
<dbReference type="RefSeq" id="WP_320290946.1">
    <property type="nucleotide sequence ID" value="NZ_JAVIIW010000059.1"/>
</dbReference>
<feature type="transmembrane region" description="Helical" evidence="7">
    <location>
        <begin position="76"/>
        <end position="99"/>
    </location>
</feature>
<keyword evidence="1" id="KW-0813">Transport</keyword>
<keyword evidence="7" id="KW-1133">Transmembrane helix</keyword>
<name>A0ABU4YAF2_9HYPH</name>
<evidence type="ECO:0000313" key="9">
    <source>
        <dbReference type="EMBL" id="MDX8482857.1"/>
    </source>
</evidence>
<keyword evidence="5" id="KW-0408">Iron</keyword>
<keyword evidence="4" id="KW-0249">Electron transport</keyword>
<keyword evidence="3" id="KW-0479">Metal-binding</keyword>
<dbReference type="Pfam" id="PF12801">
    <property type="entry name" value="Fer4_5"/>
    <property type="match status" value="2"/>
</dbReference>
<feature type="transmembrane region" description="Helical" evidence="7">
    <location>
        <begin position="272"/>
        <end position="290"/>
    </location>
</feature>